<comment type="caution">
    <text evidence="1">The sequence shown here is derived from an EMBL/GenBank/DDBJ whole genome shotgun (WGS) entry which is preliminary data.</text>
</comment>
<protein>
    <recommendedName>
        <fullName evidence="3">Secreted protein</fullName>
    </recommendedName>
</protein>
<gene>
    <name evidence="1" type="ORF">TKK_013772</name>
</gene>
<dbReference type="EMBL" id="JBJJXI010000109">
    <property type="protein sequence ID" value="KAL3391436.1"/>
    <property type="molecule type" value="Genomic_DNA"/>
</dbReference>
<organism evidence="1 2">
    <name type="scientific">Trichogramma kaykai</name>
    <dbReference type="NCBI Taxonomy" id="54128"/>
    <lineage>
        <taxon>Eukaryota</taxon>
        <taxon>Metazoa</taxon>
        <taxon>Ecdysozoa</taxon>
        <taxon>Arthropoda</taxon>
        <taxon>Hexapoda</taxon>
        <taxon>Insecta</taxon>
        <taxon>Pterygota</taxon>
        <taxon>Neoptera</taxon>
        <taxon>Endopterygota</taxon>
        <taxon>Hymenoptera</taxon>
        <taxon>Apocrita</taxon>
        <taxon>Proctotrupomorpha</taxon>
        <taxon>Chalcidoidea</taxon>
        <taxon>Trichogrammatidae</taxon>
        <taxon>Trichogramma</taxon>
    </lineage>
</organism>
<evidence type="ECO:0000313" key="1">
    <source>
        <dbReference type="EMBL" id="KAL3391436.1"/>
    </source>
</evidence>
<reference evidence="1 2" key="1">
    <citation type="journal article" date="2024" name="bioRxiv">
        <title>A reference genome for Trichogramma kaykai: A tiny desert-dwelling parasitoid wasp with competing sex-ratio distorters.</title>
        <authorList>
            <person name="Culotta J."/>
            <person name="Lindsey A.R."/>
        </authorList>
    </citation>
    <scope>NUCLEOTIDE SEQUENCE [LARGE SCALE GENOMIC DNA]</scope>
    <source>
        <strain evidence="1 2">KSX58</strain>
    </source>
</reference>
<accession>A0ABD2WFW6</accession>
<evidence type="ECO:0000313" key="2">
    <source>
        <dbReference type="Proteomes" id="UP001627154"/>
    </source>
</evidence>
<evidence type="ECO:0008006" key="3">
    <source>
        <dbReference type="Google" id="ProtNLM"/>
    </source>
</evidence>
<dbReference type="AlphaFoldDB" id="A0ABD2WFW6"/>
<proteinExistence type="predicted"/>
<sequence>MKCRSVTARPCCCCAIVCCCRIARELCQLSLALTQFAHRGDAERLLYIYHQMVEYLCLLLQSCDAFASSYYMRKSPRSL</sequence>
<name>A0ABD2WFW6_9HYME</name>
<dbReference type="Proteomes" id="UP001627154">
    <property type="component" value="Unassembled WGS sequence"/>
</dbReference>
<keyword evidence="2" id="KW-1185">Reference proteome</keyword>